<dbReference type="AlphaFoldDB" id="A0A830HVX3"/>
<proteinExistence type="predicted"/>
<name>A0A830HVX3_9CHLO</name>
<dbReference type="Proteomes" id="UP000660262">
    <property type="component" value="Unassembled WGS sequence"/>
</dbReference>
<evidence type="ECO:0000256" key="1">
    <source>
        <dbReference type="ARBA" id="ARBA00022803"/>
    </source>
</evidence>
<feature type="repeat" description="TPR" evidence="2">
    <location>
        <begin position="181"/>
        <end position="214"/>
    </location>
</feature>
<reference evidence="3" key="1">
    <citation type="submission" date="2020-10" db="EMBL/GenBank/DDBJ databases">
        <title>Unveiling of a novel bifunctional photoreceptor, Dualchrome1, isolated from a cosmopolitan green alga.</title>
        <authorList>
            <person name="Suzuki S."/>
            <person name="Kawachi M."/>
        </authorList>
    </citation>
    <scope>NUCLEOTIDE SEQUENCE</scope>
    <source>
        <strain evidence="3">NIES 2893</strain>
    </source>
</reference>
<evidence type="ECO:0000313" key="3">
    <source>
        <dbReference type="EMBL" id="GHP11292.1"/>
    </source>
</evidence>
<dbReference type="GO" id="GO:0101031">
    <property type="term" value="C:protein folding chaperone complex"/>
    <property type="evidence" value="ECO:0007669"/>
    <property type="project" value="TreeGrafter"/>
</dbReference>
<dbReference type="PANTHER" id="PTHR46423">
    <property type="entry name" value="RNA POLYMERASE II-ASSOCIATED PROTEIN 3"/>
    <property type="match status" value="1"/>
</dbReference>
<dbReference type="Pfam" id="PF13432">
    <property type="entry name" value="TPR_16"/>
    <property type="match status" value="2"/>
</dbReference>
<evidence type="ECO:0000256" key="2">
    <source>
        <dbReference type="PROSITE-ProRule" id="PRU00339"/>
    </source>
</evidence>
<dbReference type="EMBL" id="BNJQ01000033">
    <property type="protein sequence ID" value="GHP11292.1"/>
    <property type="molecule type" value="Genomic_DNA"/>
</dbReference>
<dbReference type="InterPro" id="IPR019734">
    <property type="entry name" value="TPR_rpt"/>
</dbReference>
<dbReference type="SMART" id="SM00028">
    <property type="entry name" value="TPR"/>
    <property type="match status" value="4"/>
</dbReference>
<sequence>MSDALISAEEVVASARALEQGVRWDDASSVRDIEAMYTRALGMLQECSITEVGVSDLLRTTHANRALVRLRLGENRGAEEDGRAAKALEALASAAPASRAEAACARQRGDEAYAARDWARANDEYTAALELVPDQPDLLAQRGMARLMLGDTEGAAKDDAAANQAMDEQRPEQIAAVTSRARQEREAGSLFFKQGHVPQALQSYSRALALVPNDDAVLANRSLCHLKLGDADAALEDALAAIKVAPNNAKAHYRRAKACQSLGKLDDALTAMEEVCRLLPNAKDMRADRDALAKQLNVA</sequence>
<dbReference type="SUPFAM" id="SSF48452">
    <property type="entry name" value="TPR-like"/>
    <property type="match status" value="2"/>
</dbReference>
<dbReference type="InterPro" id="IPR011990">
    <property type="entry name" value="TPR-like_helical_dom_sf"/>
</dbReference>
<dbReference type="PANTHER" id="PTHR46423:SF1">
    <property type="entry name" value="RNA POLYMERASE II-ASSOCIATED PROTEIN 3"/>
    <property type="match status" value="1"/>
</dbReference>
<comment type="caution">
    <text evidence="3">The sequence shown here is derived from an EMBL/GenBank/DDBJ whole genome shotgun (WGS) entry which is preliminary data.</text>
</comment>
<dbReference type="Gene3D" id="1.25.40.10">
    <property type="entry name" value="Tetratricopeptide repeat domain"/>
    <property type="match status" value="2"/>
</dbReference>
<protein>
    <submittedName>
        <fullName evidence="3">Uncharacterized protein</fullName>
    </submittedName>
</protein>
<dbReference type="OrthoDB" id="629492at2759"/>
<organism evidence="3 4">
    <name type="scientific">Pycnococcus provasolii</name>
    <dbReference type="NCBI Taxonomy" id="41880"/>
    <lineage>
        <taxon>Eukaryota</taxon>
        <taxon>Viridiplantae</taxon>
        <taxon>Chlorophyta</taxon>
        <taxon>Pseudoscourfieldiophyceae</taxon>
        <taxon>Pseudoscourfieldiales</taxon>
        <taxon>Pycnococcaceae</taxon>
        <taxon>Pycnococcus</taxon>
    </lineage>
</organism>
<keyword evidence="1 2" id="KW-0802">TPR repeat</keyword>
<keyword evidence="4" id="KW-1185">Reference proteome</keyword>
<accession>A0A830HVX3</accession>
<dbReference type="InterPro" id="IPR051966">
    <property type="entry name" value="RPAP3"/>
</dbReference>
<dbReference type="PROSITE" id="PS50005">
    <property type="entry name" value="TPR"/>
    <property type="match status" value="1"/>
</dbReference>
<gene>
    <name evidence="3" type="ORF">PPROV_001002000</name>
</gene>
<evidence type="ECO:0000313" key="4">
    <source>
        <dbReference type="Proteomes" id="UP000660262"/>
    </source>
</evidence>